<evidence type="ECO:0000256" key="2">
    <source>
        <dbReference type="SAM" id="Phobius"/>
    </source>
</evidence>
<feature type="region of interest" description="Disordered" evidence="1">
    <location>
        <begin position="460"/>
        <end position="482"/>
    </location>
</feature>
<feature type="region of interest" description="Disordered" evidence="1">
    <location>
        <begin position="1"/>
        <end position="66"/>
    </location>
</feature>
<reference evidence="3 4" key="1">
    <citation type="journal article" date="2019" name="Nat. Ecol. Evol.">
        <title>Megaphylogeny resolves global patterns of mushroom evolution.</title>
        <authorList>
            <person name="Varga T."/>
            <person name="Krizsan K."/>
            <person name="Foldi C."/>
            <person name="Dima B."/>
            <person name="Sanchez-Garcia M."/>
            <person name="Sanchez-Ramirez S."/>
            <person name="Szollosi G.J."/>
            <person name="Szarkandi J.G."/>
            <person name="Papp V."/>
            <person name="Albert L."/>
            <person name="Andreopoulos W."/>
            <person name="Angelini C."/>
            <person name="Antonin V."/>
            <person name="Barry K.W."/>
            <person name="Bougher N.L."/>
            <person name="Buchanan P."/>
            <person name="Buyck B."/>
            <person name="Bense V."/>
            <person name="Catcheside P."/>
            <person name="Chovatia M."/>
            <person name="Cooper J."/>
            <person name="Damon W."/>
            <person name="Desjardin D."/>
            <person name="Finy P."/>
            <person name="Geml J."/>
            <person name="Haridas S."/>
            <person name="Hughes K."/>
            <person name="Justo A."/>
            <person name="Karasinski D."/>
            <person name="Kautmanova I."/>
            <person name="Kiss B."/>
            <person name="Kocsube S."/>
            <person name="Kotiranta H."/>
            <person name="LaButti K.M."/>
            <person name="Lechner B.E."/>
            <person name="Liimatainen K."/>
            <person name="Lipzen A."/>
            <person name="Lukacs Z."/>
            <person name="Mihaltcheva S."/>
            <person name="Morgado L.N."/>
            <person name="Niskanen T."/>
            <person name="Noordeloos M.E."/>
            <person name="Ohm R.A."/>
            <person name="Ortiz-Santana B."/>
            <person name="Ovrebo C."/>
            <person name="Racz N."/>
            <person name="Riley R."/>
            <person name="Savchenko A."/>
            <person name="Shiryaev A."/>
            <person name="Soop K."/>
            <person name="Spirin V."/>
            <person name="Szebenyi C."/>
            <person name="Tomsovsky M."/>
            <person name="Tulloss R.E."/>
            <person name="Uehling J."/>
            <person name="Grigoriev I.V."/>
            <person name="Vagvolgyi C."/>
            <person name="Papp T."/>
            <person name="Martin F.M."/>
            <person name="Miettinen O."/>
            <person name="Hibbett D.S."/>
            <person name="Nagy L.G."/>
        </authorList>
    </citation>
    <scope>NUCLEOTIDE SEQUENCE [LARGE SCALE GENOMIC DNA]</scope>
    <source>
        <strain evidence="3 4">CBS 166.37</strain>
    </source>
</reference>
<dbReference type="OrthoDB" id="1708389at2759"/>
<protein>
    <recommendedName>
        <fullName evidence="5">GRAM domain-containing protein</fullName>
    </recommendedName>
</protein>
<dbReference type="GO" id="GO:0006915">
    <property type="term" value="P:apoptotic process"/>
    <property type="evidence" value="ECO:0007669"/>
    <property type="project" value="InterPro"/>
</dbReference>
<evidence type="ECO:0000256" key="1">
    <source>
        <dbReference type="SAM" id="MobiDB-lite"/>
    </source>
</evidence>
<organism evidence="3 4">
    <name type="scientific">Crucibulum laeve</name>
    <dbReference type="NCBI Taxonomy" id="68775"/>
    <lineage>
        <taxon>Eukaryota</taxon>
        <taxon>Fungi</taxon>
        <taxon>Dikarya</taxon>
        <taxon>Basidiomycota</taxon>
        <taxon>Agaricomycotina</taxon>
        <taxon>Agaricomycetes</taxon>
        <taxon>Agaricomycetidae</taxon>
        <taxon>Agaricales</taxon>
        <taxon>Agaricineae</taxon>
        <taxon>Nidulariaceae</taxon>
        <taxon>Crucibulum</taxon>
    </lineage>
</organism>
<keyword evidence="2" id="KW-1133">Transmembrane helix</keyword>
<dbReference type="PANTHER" id="PTHR37402:SF1">
    <property type="entry name" value="GRAM DOMAIN-CONTAINING PROTEIN 4"/>
    <property type="match status" value="1"/>
</dbReference>
<gene>
    <name evidence="3" type="ORF">BDQ12DRAFT_679017</name>
</gene>
<name>A0A5C3MIZ0_9AGAR</name>
<dbReference type="Proteomes" id="UP000308652">
    <property type="component" value="Unassembled WGS sequence"/>
</dbReference>
<dbReference type="EMBL" id="ML213595">
    <property type="protein sequence ID" value="TFK41171.1"/>
    <property type="molecule type" value="Genomic_DNA"/>
</dbReference>
<dbReference type="STRING" id="68775.A0A5C3MIZ0"/>
<dbReference type="PANTHER" id="PTHR37402">
    <property type="entry name" value="GRAM DOMAIN-CONTAINING PROTEIN 4"/>
    <property type="match status" value="1"/>
</dbReference>
<sequence>MMSLQGPSDTLRSPPPLPPRPGGLRPSSPLPRPTSAQSSDFRDDERSSRLSPTIENDTVSDDEAGMSEQQLRQLYDDEEIERFLNLFSAYVTEVRLPETPETDLNPPGPLYSAASLSQLVLGDGSGEDTNSVNKSLESLHSESETIQLLKRSLAEEIAFRYVMPNLPSPRPRPPFTIGRLRLTTQRLYLAAEPVYLHFFDRMAKLATWKDRNKSLMYCTLFWTLWWYNLLLPALVMRIFCSLARRKLFPYPTLNELREHRQEIIRANEFGEQVSARLDTTSTFGMKEMWRLFKLFNKSKKNKVKAFAKDTGRDQATEGLETDEDDGALHEDTTVLENASDGKEATDLKRVALHSMNEVADLHERVRNIFIWRRPASSRIYAMAIFFIFVATLVLPAQYLSKLTYFVLGSFYWHIIPIIAALPAEDRARLPPAFSDVPTDADYAMELISQRVAAGLDITPLKSNKNKNKSSKQQHSRSRTLDLDSDVDSIRSIRTNHKQSKSEDGKAKAPIDWKKWGDRLAVGKALADGGKRLMIGKHNSESDFSTDSLASRAHIFSPGQFETITETHTYPAQHSSAPGLITVTNTTLFFTPIISQDPKLIVPLSSIKGVKKTGMLKGLNISWNETSTDGTKVQNEEKFLWVGDRDELFARLVSTEGGKRWLNV</sequence>
<proteinExistence type="predicted"/>
<feature type="compositionally biased region" description="Basic residues" evidence="1">
    <location>
        <begin position="463"/>
        <end position="477"/>
    </location>
</feature>
<accession>A0A5C3MIZ0</accession>
<evidence type="ECO:0008006" key="5">
    <source>
        <dbReference type="Google" id="ProtNLM"/>
    </source>
</evidence>
<dbReference type="InterPro" id="IPR037847">
    <property type="entry name" value="GRAMDC4"/>
</dbReference>
<feature type="compositionally biased region" description="Low complexity" evidence="1">
    <location>
        <begin position="22"/>
        <end position="39"/>
    </location>
</feature>
<keyword evidence="2" id="KW-0812">Transmembrane</keyword>
<feature type="transmembrane region" description="Helical" evidence="2">
    <location>
        <begin position="220"/>
        <end position="240"/>
    </location>
</feature>
<evidence type="ECO:0000313" key="3">
    <source>
        <dbReference type="EMBL" id="TFK41171.1"/>
    </source>
</evidence>
<keyword evidence="2" id="KW-0472">Membrane</keyword>
<keyword evidence="4" id="KW-1185">Reference proteome</keyword>
<evidence type="ECO:0000313" key="4">
    <source>
        <dbReference type="Proteomes" id="UP000308652"/>
    </source>
</evidence>
<dbReference type="AlphaFoldDB" id="A0A5C3MIZ0"/>
<feature type="transmembrane region" description="Helical" evidence="2">
    <location>
        <begin position="379"/>
        <end position="398"/>
    </location>
</feature>